<dbReference type="PROSITE" id="PS50977">
    <property type="entry name" value="HTH_TETR_2"/>
    <property type="match status" value="1"/>
</dbReference>
<proteinExistence type="predicted"/>
<name>A0ABT1PUI0_9ACTN</name>
<dbReference type="InterPro" id="IPR001647">
    <property type="entry name" value="HTH_TetR"/>
</dbReference>
<reference evidence="5" key="1">
    <citation type="submission" date="2022-06" db="EMBL/GenBank/DDBJ databases">
        <title>Draft genome sequence of Streptomyces sp. RB6PN25 isolated from peat swamp forest in Thailand.</title>
        <authorList>
            <person name="Duangmal K."/>
            <person name="Klaysubun C."/>
        </authorList>
    </citation>
    <scope>NUCLEOTIDE SEQUENCE</scope>
    <source>
        <strain evidence="5">RB6PN25</strain>
    </source>
</reference>
<evidence type="ECO:0000256" key="1">
    <source>
        <dbReference type="ARBA" id="ARBA00023125"/>
    </source>
</evidence>
<keyword evidence="6" id="KW-1185">Reference proteome</keyword>
<protein>
    <submittedName>
        <fullName evidence="5">TetR family transcriptional regulator</fullName>
    </submittedName>
</protein>
<dbReference type="InterPro" id="IPR041483">
    <property type="entry name" value="TetR_C_34"/>
</dbReference>
<feature type="DNA-binding region" description="H-T-H motif" evidence="2">
    <location>
        <begin position="39"/>
        <end position="58"/>
    </location>
</feature>
<organism evidence="5 6">
    <name type="scientific">Streptomyces humicola</name>
    <dbReference type="NCBI Taxonomy" id="2953240"/>
    <lineage>
        <taxon>Bacteria</taxon>
        <taxon>Bacillati</taxon>
        <taxon>Actinomycetota</taxon>
        <taxon>Actinomycetes</taxon>
        <taxon>Kitasatosporales</taxon>
        <taxon>Streptomycetaceae</taxon>
        <taxon>Streptomyces</taxon>
    </lineage>
</organism>
<dbReference type="RefSeq" id="WP_255920235.1">
    <property type="nucleotide sequence ID" value="NZ_JANFNG010000007.1"/>
</dbReference>
<dbReference type="PRINTS" id="PR00455">
    <property type="entry name" value="HTHTETR"/>
</dbReference>
<feature type="region of interest" description="Disordered" evidence="3">
    <location>
        <begin position="215"/>
        <end position="238"/>
    </location>
</feature>
<sequence>MDTSEFQRARSPEAKRLREASILEAARALGRERGIRNVTLTDIAAAVAMHKSALLRYFETREEIFLRLTAEGWQEWSQALSERLREEVDPGPAAVAQAFAATLADRGMFCDLLAHAPLNLERNVSLDAVRDFKLATLAARAPIIAALREHLPALSDQDSVDLIATAVALAGAMWQIANPGPDVAALYRSDPRLAHAVVEVEPRLARILTATVSGMATGEREQSGTEATWRPRRSKNAG</sequence>
<evidence type="ECO:0000313" key="6">
    <source>
        <dbReference type="Proteomes" id="UP001057702"/>
    </source>
</evidence>
<dbReference type="Gene3D" id="1.10.357.10">
    <property type="entry name" value="Tetracycline Repressor, domain 2"/>
    <property type="match status" value="1"/>
</dbReference>
<dbReference type="Pfam" id="PF17929">
    <property type="entry name" value="TetR_C_34"/>
    <property type="match status" value="1"/>
</dbReference>
<accession>A0ABT1PUI0</accession>
<dbReference type="InterPro" id="IPR050109">
    <property type="entry name" value="HTH-type_TetR-like_transc_reg"/>
</dbReference>
<comment type="caution">
    <text evidence="5">The sequence shown here is derived from an EMBL/GenBank/DDBJ whole genome shotgun (WGS) entry which is preliminary data.</text>
</comment>
<evidence type="ECO:0000259" key="4">
    <source>
        <dbReference type="PROSITE" id="PS50977"/>
    </source>
</evidence>
<dbReference type="PANTHER" id="PTHR30055:SF178">
    <property type="entry name" value="POSSIBLE TRANSCRIPTIONAL REGULATORY PROTEIN"/>
    <property type="match status" value="1"/>
</dbReference>
<evidence type="ECO:0000313" key="5">
    <source>
        <dbReference type="EMBL" id="MCQ4081330.1"/>
    </source>
</evidence>
<feature type="domain" description="HTH tetR-type" evidence="4">
    <location>
        <begin position="16"/>
        <end position="76"/>
    </location>
</feature>
<dbReference type="Proteomes" id="UP001057702">
    <property type="component" value="Unassembled WGS sequence"/>
</dbReference>
<dbReference type="EMBL" id="JANFNG010000007">
    <property type="protein sequence ID" value="MCQ4081330.1"/>
    <property type="molecule type" value="Genomic_DNA"/>
</dbReference>
<dbReference type="PANTHER" id="PTHR30055">
    <property type="entry name" value="HTH-TYPE TRANSCRIPTIONAL REGULATOR RUTR"/>
    <property type="match status" value="1"/>
</dbReference>
<dbReference type="SUPFAM" id="SSF46689">
    <property type="entry name" value="Homeodomain-like"/>
    <property type="match status" value="1"/>
</dbReference>
<evidence type="ECO:0000256" key="2">
    <source>
        <dbReference type="PROSITE-ProRule" id="PRU00335"/>
    </source>
</evidence>
<evidence type="ECO:0000256" key="3">
    <source>
        <dbReference type="SAM" id="MobiDB-lite"/>
    </source>
</evidence>
<gene>
    <name evidence="5" type="ORF">NGB36_12150</name>
</gene>
<dbReference type="InterPro" id="IPR009057">
    <property type="entry name" value="Homeodomain-like_sf"/>
</dbReference>
<dbReference type="Pfam" id="PF00440">
    <property type="entry name" value="TetR_N"/>
    <property type="match status" value="1"/>
</dbReference>
<keyword evidence="1 2" id="KW-0238">DNA-binding</keyword>